<comment type="caution">
    <text evidence="2">The sequence shown here is derived from an EMBL/GenBank/DDBJ whole genome shotgun (WGS) entry which is preliminary data.</text>
</comment>
<proteinExistence type="predicted"/>
<dbReference type="GO" id="GO:0051287">
    <property type="term" value="F:NAD binding"/>
    <property type="evidence" value="ECO:0007669"/>
    <property type="project" value="InterPro"/>
</dbReference>
<accession>A0A9P7V4B0</accession>
<gene>
    <name evidence="2" type="ORF">E1B28_001884</name>
</gene>
<dbReference type="Proteomes" id="UP001049176">
    <property type="component" value="Chromosome 1"/>
</dbReference>
<organism evidence="2 3">
    <name type="scientific">Marasmius oreades</name>
    <name type="common">fairy-ring Marasmius</name>
    <dbReference type="NCBI Taxonomy" id="181124"/>
    <lineage>
        <taxon>Eukaryota</taxon>
        <taxon>Fungi</taxon>
        <taxon>Dikarya</taxon>
        <taxon>Basidiomycota</taxon>
        <taxon>Agaricomycotina</taxon>
        <taxon>Agaricomycetes</taxon>
        <taxon>Agaricomycetidae</taxon>
        <taxon>Agaricales</taxon>
        <taxon>Marasmiineae</taxon>
        <taxon>Marasmiaceae</taxon>
        <taxon>Marasmius</taxon>
    </lineage>
</organism>
<reference evidence="2" key="1">
    <citation type="journal article" date="2021" name="Genome Biol. Evol.">
        <title>The assembled and annotated genome of the fairy-ring fungus Marasmius oreades.</title>
        <authorList>
            <person name="Hiltunen M."/>
            <person name="Ament-Velasquez S.L."/>
            <person name="Johannesson H."/>
        </authorList>
    </citation>
    <scope>NUCLEOTIDE SEQUENCE</scope>
    <source>
        <strain evidence="2">03SP1</strain>
    </source>
</reference>
<dbReference type="InterPro" id="IPR012302">
    <property type="entry name" value="Malic_NAD-bd"/>
</dbReference>
<dbReference type="RefSeq" id="XP_043016574.1">
    <property type="nucleotide sequence ID" value="XM_043147860.1"/>
</dbReference>
<dbReference type="Gene3D" id="3.40.50.720">
    <property type="entry name" value="NAD(P)-binding Rossmann-like Domain"/>
    <property type="match status" value="1"/>
</dbReference>
<feature type="domain" description="Malic enzyme NAD-binding" evidence="1">
    <location>
        <begin position="2"/>
        <end position="62"/>
    </location>
</feature>
<sequence length="65" mass="7123">MAAIGVTKSKLSDQRFVIYGAGSAGLGIAVQLRDAMVSTDNVSEEEANRKFYLLDKQELIKKVFT</sequence>
<dbReference type="OrthoDB" id="3183582at2759"/>
<evidence type="ECO:0000313" key="2">
    <source>
        <dbReference type="EMBL" id="KAG7100104.1"/>
    </source>
</evidence>
<name>A0A9P7V4B0_9AGAR</name>
<dbReference type="EMBL" id="CM032181">
    <property type="protein sequence ID" value="KAG7100104.1"/>
    <property type="molecule type" value="Genomic_DNA"/>
</dbReference>
<dbReference type="GO" id="GO:0005829">
    <property type="term" value="C:cytosol"/>
    <property type="evidence" value="ECO:0007669"/>
    <property type="project" value="TreeGrafter"/>
</dbReference>
<dbReference type="PANTHER" id="PTHR23406">
    <property type="entry name" value="MALIC ENZYME-RELATED"/>
    <property type="match status" value="1"/>
</dbReference>
<dbReference type="GO" id="GO:0006108">
    <property type="term" value="P:malate metabolic process"/>
    <property type="evidence" value="ECO:0007669"/>
    <property type="project" value="TreeGrafter"/>
</dbReference>
<dbReference type="KEGG" id="more:E1B28_001884"/>
<dbReference type="GO" id="GO:0004471">
    <property type="term" value="F:malate dehydrogenase (decarboxylating) (NAD+) activity"/>
    <property type="evidence" value="ECO:0007669"/>
    <property type="project" value="TreeGrafter"/>
</dbReference>
<dbReference type="Pfam" id="PF03949">
    <property type="entry name" value="Malic_M"/>
    <property type="match status" value="1"/>
</dbReference>
<dbReference type="AlphaFoldDB" id="A0A9P7V4B0"/>
<dbReference type="SUPFAM" id="SSF51735">
    <property type="entry name" value="NAD(P)-binding Rossmann-fold domains"/>
    <property type="match status" value="1"/>
</dbReference>
<keyword evidence="3" id="KW-1185">Reference proteome</keyword>
<dbReference type="InterPro" id="IPR036291">
    <property type="entry name" value="NAD(P)-bd_dom_sf"/>
</dbReference>
<protein>
    <recommendedName>
        <fullName evidence="1">Malic enzyme NAD-binding domain-containing protein</fullName>
    </recommendedName>
</protein>
<evidence type="ECO:0000259" key="1">
    <source>
        <dbReference type="Pfam" id="PF03949"/>
    </source>
</evidence>
<evidence type="ECO:0000313" key="3">
    <source>
        <dbReference type="Proteomes" id="UP001049176"/>
    </source>
</evidence>
<dbReference type="GeneID" id="66070960"/>
<dbReference type="PANTHER" id="PTHR23406:SF34">
    <property type="entry name" value="NAD-DEPENDENT MALIC ENZYME, MITOCHONDRIAL"/>
    <property type="match status" value="1"/>
</dbReference>
<dbReference type="GO" id="GO:0005739">
    <property type="term" value="C:mitochondrion"/>
    <property type="evidence" value="ECO:0007669"/>
    <property type="project" value="TreeGrafter"/>
</dbReference>